<proteinExistence type="predicted"/>
<gene>
    <name evidence="1" type="ORF">KYK27_14235</name>
</gene>
<dbReference type="Proteomes" id="UP000774935">
    <property type="component" value="Unassembled WGS sequence"/>
</dbReference>
<evidence type="ECO:0000313" key="1">
    <source>
        <dbReference type="EMBL" id="MBW3366217.1"/>
    </source>
</evidence>
<protein>
    <submittedName>
        <fullName evidence="1">Uncharacterized protein</fullName>
    </submittedName>
</protein>
<comment type="caution">
    <text evidence="1">The sequence shown here is derived from an EMBL/GenBank/DDBJ whole genome shotgun (WGS) entry which is preliminary data.</text>
</comment>
<accession>A0ABS6XDZ4</accession>
<sequence length="114" mass="13085">MTKEELEERLLQTVKSNPKMTLNPNDSTGTDKEYLHYYADISIEGGTEDYEFTISYYERDSRWDNNTKSEVSLIGAFDRANKTGGYKIENTGVEQLIAVFESQVINKIDKNSSR</sequence>
<evidence type="ECO:0000313" key="2">
    <source>
        <dbReference type="Proteomes" id="UP000774935"/>
    </source>
</evidence>
<organism evidence="1 2">
    <name type="scientific">Pontibacter populi</name>
    <dbReference type="NCBI Taxonomy" id="890055"/>
    <lineage>
        <taxon>Bacteria</taxon>
        <taxon>Pseudomonadati</taxon>
        <taxon>Bacteroidota</taxon>
        <taxon>Cytophagia</taxon>
        <taxon>Cytophagales</taxon>
        <taxon>Hymenobacteraceae</taxon>
        <taxon>Pontibacter</taxon>
    </lineage>
</organism>
<dbReference type="RefSeq" id="WP_199110750.1">
    <property type="nucleotide sequence ID" value="NZ_JAHWXQ010000004.1"/>
</dbReference>
<keyword evidence="2" id="KW-1185">Reference proteome</keyword>
<dbReference type="EMBL" id="JAHWXQ010000004">
    <property type="protein sequence ID" value="MBW3366217.1"/>
    <property type="molecule type" value="Genomic_DNA"/>
</dbReference>
<name>A0ABS6XDZ4_9BACT</name>
<reference evidence="1 2" key="1">
    <citation type="submission" date="2021-07" db="EMBL/GenBank/DDBJ databases">
        <authorList>
            <person name="Kim M.K."/>
        </authorList>
    </citation>
    <scope>NUCLEOTIDE SEQUENCE [LARGE SCALE GENOMIC DNA]</scope>
    <source>
        <strain evidence="1 2">HLY7-15</strain>
    </source>
</reference>